<gene>
    <name evidence="7" type="ORF">QE405_002253</name>
</gene>
<evidence type="ECO:0000256" key="5">
    <source>
        <dbReference type="SAM" id="MobiDB-lite"/>
    </source>
</evidence>
<sequence length="302" mass="31865">MSSLPRRQRVAAYAVIVRDGAILLSRLAQRVTKDELWTLPGGGLDHGEDPRDAVVREVREETGLEAEVGDTARVYSAHLPGVWRDGRRVDAHALRIVYEGRVAPDAPPPHVVEVDGSTMDAAWVPLAAVTSGTVPVVPMVLEALADVLPSRRQRVAAYAVVRRFATGTGPDDPGHDEVLLTRNSVRGPHPGSWTLPGGGVEHGESPVSAVAREVAEETGVVVEVGNVLGVHDTHFVGTAPHGGTEDFHGVHLLYAARPVDGGDEPRVVDVGGTTDAAAWVPVADVLGGTLDVRDTVLFALGL</sequence>
<evidence type="ECO:0000256" key="3">
    <source>
        <dbReference type="ARBA" id="ARBA00022801"/>
    </source>
</evidence>
<dbReference type="PRINTS" id="PR00502">
    <property type="entry name" value="NUDIXFAMILY"/>
</dbReference>
<dbReference type="EMBL" id="JAUTAN010000001">
    <property type="protein sequence ID" value="MDQ1104969.1"/>
    <property type="molecule type" value="Genomic_DNA"/>
</dbReference>
<dbReference type="PANTHER" id="PTHR43046:SF16">
    <property type="entry name" value="ADP-RIBOSE PYROPHOSPHATASE YJHB-RELATED"/>
    <property type="match status" value="1"/>
</dbReference>
<protein>
    <submittedName>
        <fullName evidence="7">8-oxo-dGTP diphosphatase</fullName>
        <ecNumber evidence="7">3.6.1.55</ecNumber>
    </submittedName>
</protein>
<evidence type="ECO:0000313" key="8">
    <source>
        <dbReference type="Proteomes" id="UP001239215"/>
    </source>
</evidence>
<dbReference type="Gene3D" id="3.90.79.10">
    <property type="entry name" value="Nucleoside Triphosphate Pyrophosphohydrolase"/>
    <property type="match status" value="2"/>
</dbReference>
<dbReference type="InterPro" id="IPR015797">
    <property type="entry name" value="NUDIX_hydrolase-like_dom_sf"/>
</dbReference>
<dbReference type="SUPFAM" id="SSF55811">
    <property type="entry name" value="Nudix"/>
    <property type="match status" value="2"/>
</dbReference>
<comment type="caution">
    <text evidence="7">The sequence shown here is derived from an EMBL/GenBank/DDBJ whole genome shotgun (WGS) entry which is preliminary data.</text>
</comment>
<dbReference type="PROSITE" id="PS00893">
    <property type="entry name" value="NUDIX_BOX"/>
    <property type="match status" value="2"/>
</dbReference>
<dbReference type="Pfam" id="PF00293">
    <property type="entry name" value="NUDIX"/>
    <property type="match status" value="2"/>
</dbReference>
<accession>A0AAJ1U043</accession>
<keyword evidence="3 4" id="KW-0378">Hydrolase</keyword>
<dbReference type="InterPro" id="IPR020476">
    <property type="entry name" value="Nudix_hydrolase"/>
</dbReference>
<dbReference type="EC" id="3.6.1.55" evidence="7"/>
<name>A0AAJ1U043_9ACTN</name>
<dbReference type="Proteomes" id="UP001239215">
    <property type="component" value="Unassembled WGS sequence"/>
</dbReference>
<proteinExistence type="inferred from homology"/>
<evidence type="ECO:0000313" key="7">
    <source>
        <dbReference type="EMBL" id="MDQ1104969.1"/>
    </source>
</evidence>
<evidence type="ECO:0000256" key="2">
    <source>
        <dbReference type="ARBA" id="ARBA00005582"/>
    </source>
</evidence>
<dbReference type="AlphaFoldDB" id="A0AAJ1U043"/>
<comment type="cofactor">
    <cofactor evidence="1">
        <name>Mg(2+)</name>
        <dbReference type="ChEBI" id="CHEBI:18420"/>
    </cofactor>
</comment>
<dbReference type="CDD" id="cd02883">
    <property type="entry name" value="NUDIX_Hydrolase"/>
    <property type="match status" value="1"/>
</dbReference>
<dbReference type="RefSeq" id="WP_307200772.1">
    <property type="nucleotide sequence ID" value="NZ_JAUTAN010000001.1"/>
</dbReference>
<evidence type="ECO:0000259" key="6">
    <source>
        <dbReference type="PROSITE" id="PS51462"/>
    </source>
</evidence>
<dbReference type="InterPro" id="IPR020084">
    <property type="entry name" value="NUDIX_hydrolase_CS"/>
</dbReference>
<dbReference type="InterPro" id="IPR000086">
    <property type="entry name" value="NUDIX_hydrolase_dom"/>
</dbReference>
<feature type="domain" description="Nudix hydrolase" evidence="6">
    <location>
        <begin position="7"/>
        <end position="146"/>
    </location>
</feature>
<dbReference type="PANTHER" id="PTHR43046">
    <property type="entry name" value="GDP-MANNOSE MANNOSYL HYDROLASE"/>
    <property type="match status" value="1"/>
</dbReference>
<evidence type="ECO:0000256" key="4">
    <source>
        <dbReference type="RuleBase" id="RU003476"/>
    </source>
</evidence>
<dbReference type="PROSITE" id="PS51462">
    <property type="entry name" value="NUDIX"/>
    <property type="match status" value="2"/>
</dbReference>
<comment type="similarity">
    <text evidence="2 4">Belongs to the Nudix hydrolase family.</text>
</comment>
<dbReference type="GO" id="GO:0035539">
    <property type="term" value="F:8-oxo-7,8-dihydrodeoxyguanosine triphosphate pyrophosphatase activity"/>
    <property type="evidence" value="ECO:0007669"/>
    <property type="project" value="UniProtKB-EC"/>
</dbReference>
<reference evidence="7" key="1">
    <citation type="submission" date="2023-07" db="EMBL/GenBank/DDBJ databases">
        <title>Functional and genomic diversity of the sorghum phyllosphere microbiome.</title>
        <authorList>
            <person name="Shade A."/>
        </authorList>
    </citation>
    <scope>NUCLEOTIDE SEQUENCE</scope>
    <source>
        <strain evidence="7">SORGH_AS_1067</strain>
    </source>
</reference>
<feature type="domain" description="Nudix hydrolase" evidence="6">
    <location>
        <begin position="161"/>
        <end position="302"/>
    </location>
</feature>
<feature type="region of interest" description="Disordered" evidence="5">
    <location>
        <begin position="183"/>
        <end position="204"/>
    </location>
</feature>
<organism evidence="7 8">
    <name type="scientific">Nocardioides zeae</name>
    <dbReference type="NCBI Taxonomy" id="1457234"/>
    <lineage>
        <taxon>Bacteria</taxon>
        <taxon>Bacillati</taxon>
        <taxon>Actinomycetota</taxon>
        <taxon>Actinomycetes</taxon>
        <taxon>Propionibacteriales</taxon>
        <taxon>Nocardioidaceae</taxon>
        <taxon>Nocardioides</taxon>
    </lineage>
</organism>
<evidence type="ECO:0000256" key="1">
    <source>
        <dbReference type="ARBA" id="ARBA00001946"/>
    </source>
</evidence>